<feature type="region of interest" description="Disordered" evidence="1">
    <location>
        <begin position="403"/>
        <end position="425"/>
    </location>
</feature>
<proteinExistence type="predicted"/>
<keyword evidence="3" id="KW-1185">Reference proteome</keyword>
<dbReference type="AlphaFoldDB" id="A0ABD2PMC2"/>
<organism evidence="2 3">
    <name type="scientific">Cichlidogyrus casuarinus</name>
    <dbReference type="NCBI Taxonomy" id="1844966"/>
    <lineage>
        <taxon>Eukaryota</taxon>
        <taxon>Metazoa</taxon>
        <taxon>Spiralia</taxon>
        <taxon>Lophotrochozoa</taxon>
        <taxon>Platyhelminthes</taxon>
        <taxon>Monogenea</taxon>
        <taxon>Monopisthocotylea</taxon>
        <taxon>Dactylogyridea</taxon>
        <taxon>Ancyrocephalidae</taxon>
        <taxon>Cichlidogyrus</taxon>
    </lineage>
</organism>
<evidence type="ECO:0000313" key="3">
    <source>
        <dbReference type="Proteomes" id="UP001626550"/>
    </source>
</evidence>
<sequence length="555" mass="63231">MLDAGGIIISEQHRVGKVIDAGTAYIACAEENSEYNNLPDNEAIYTITQIQPLAQQATCTSQESNEEDSYQFSVQDPTPIIMRHHADQIHFRKQSRDQVFSTLYEAHDEKLTPMERQKTKSHFQKAFVAGSAMDYAPRVSAQKTDRSMLCHSDIHDVSTETFTTVIGDLETPVSLARVNRNHTSQDSVYTNAQNLENGKPAKLVIIKEVSSQATLGENECNWRAEQQESDTRKRLTFAELRAKFEPKPMDSDEEKIVPVMSMKASRMPSLNHRGDSSRVMTQGRVAEEIRRRENTVTRNDDVRYSMNKSAGRSTERNTDLDLKMEQRRMENRQAMEEDEDEDETDEFIFYPGMDKKTLMTPTTAATRNVNIVIDSHQGKKYLDVVCPKCSNCFMVDGEAGTVRQPPPPPLSTRKNFNTNRKKSWRNNPYEQTNEFISKWDNELNGYLASKMPLNDRKATGRQPNEENMQANGKPFQQNDFIRVGYPYAPTQLVNDFSSSYPPEAQTHRHLCAFHRMFPNNMMPMFKNVPHAYSYNNGPVLGNNNMGLGGPNVPLI</sequence>
<protein>
    <submittedName>
        <fullName evidence="2">Uncharacterized protein</fullName>
    </submittedName>
</protein>
<dbReference type="Proteomes" id="UP001626550">
    <property type="component" value="Unassembled WGS sequence"/>
</dbReference>
<gene>
    <name evidence="2" type="ORF">Ciccas_013061</name>
</gene>
<evidence type="ECO:0000256" key="1">
    <source>
        <dbReference type="SAM" id="MobiDB-lite"/>
    </source>
</evidence>
<evidence type="ECO:0000313" key="2">
    <source>
        <dbReference type="EMBL" id="KAL3308409.1"/>
    </source>
</evidence>
<name>A0ABD2PMC2_9PLAT</name>
<comment type="caution">
    <text evidence="2">The sequence shown here is derived from an EMBL/GenBank/DDBJ whole genome shotgun (WGS) entry which is preliminary data.</text>
</comment>
<reference evidence="2 3" key="1">
    <citation type="submission" date="2024-11" db="EMBL/GenBank/DDBJ databases">
        <title>Adaptive evolution of stress response genes in parasites aligns with host niche diversity.</title>
        <authorList>
            <person name="Hahn C."/>
            <person name="Resl P."/>
        </authorList>
    </citation>
    <scope>NUCLEOTIDE SEQUENCE [LARGE SCALE GENOMIC DNA]</scope>
    <source>
        <strain evidence="2">EGGRZ-B1_66</strain>
        <tissue evidence="2">Body</tissue>
    </source>
</reference>
<accession>A0ABD2PMC2</accession>
<dbReference type="EMBL" id="JBJKFK010005292">
    <property type="protein sequence ID" value="KAL3308409.1"/>
    <property type="molecule type" value="Genomic_DNA"/>
</dbReference>